<name>A0ABV3FRJ9_9NOCA</name>
<organism evidence="1 2">
    <name type="scientific">Nocardia aurea</name>
    <dbReference type="NCBI Taxonomy" id="2144174"/>
    <lineage>
        <taxon>Bacteria</taxon>
        <taxon>Bacillati</taxon>
        <taxon>Actinomycetota</taxon>
        <taxon>Actinomycetes</taxon>
        <taxon>Mycobacteriales</taxon>
        <taxon>Nocardiaceae</taxon>
        <taxon>Nocardia</taxon>
    </lineage>
</organism>
<reference evidence="1 2" key="1">
    <citation type="submission" date="2024-06" db="EMBL/GenBank/DDBJ databases">
        <title>The Natural Products Discovery Center: Release of the First 8490 Sequenced Strains for Exploring Actinobacteria Biosynthetic Diversity.</title>
        <authorList>
            <person name="Kalkreuter E."/>
            <person name="Kautsar S.A."/>
            <person name="Yang D."/>
            <person name="Bader C.D."/>
            <person name="Teijaro C.N."/>
            <person name="Fluegel L."/>
            <person name="Davis C.M."/>
            <person name="Simpson J.R."/>
            <person name="Lauterbach L."/>
            <person name="Steele A.D."/>
            <person name="Gui C."/>
            <person name="Meng S."/>
            <person name="Li G."/>
            <person name="Viehrig K."/>
            <person name="Ye F."/>
            <person name="Su P."/>
            <person name="Kiefer A.F."/>
            <person name="Nichols A."/>
            <person name="Cepeda A.J."/>
            <person name="Yan W."/>
            <person name="Fan B."/>
            <person name="Jiang Y."/>
            <person name="Adhikari A."/>
            <person name="Zheng C.-J."/>
            <person name="Schuster L."/>
            <person name="Cowan T.M."/>
            <person name="Smanski M.J."/>
            <person name="Chevrette M.G."/>
            <person name="De Carvalho L.P.S."/>
            <person name="Shen B."/>
        </authorList>
    </citation>
    <scope>NUCLEOTIDE SEQUENCE [LARGE SCALE GENOMIC DNA]</scope>
    <source>
        <strain evidence="1 2">NPDC050403</strain>
    </source>
</reference>
<accession>A0ABV3FRJ9</accession>
<evidence type="ECO:0000313" key="2">
    <source>
        <dbReference type="Proteomes" id="UP001551695"/>
    </source>
</evidence>
<protein>
    <submittedName>
        <fullName evidence="1">Uncharacterized protein</fullName>
    </submittedName>
</protein>
<proteinExistence type="predicted"/>
<dbReference type="EMBL" id="JBFAKC010000004">
    <property type="protein sequence ID" value="MEV0708047.1"/>
    <property type="molecule type" value="Genomic_DNA"/>
</dbReference>
<sequence>MPTVESLHQRLSEALAEYLAETREDSSETALVFHGGGEIRLWSEDDTVRAEIDTSQGGPEIWDFGPGRDEVEDFVETALWVVAPEE</sequence>
<dbReference type="RefSeq" id="WP_357782258.1">
    <property type="nucleotide sequence ID" value="NZ_JBFAKC010000004.1"/>
</dbReference>
<gene>
    <name evidence="1" type="ORF">AB0I48_10815</name>
</gene>
<comment type="caution">
    <text evidence="1">The sequence shown here is derived from an EMBL/GenBank/DDBJ whole genome shotgun (WGS) entry which is preliminary data.</text>
</comment>
<keyword evidence="2" id="KW-1185">Reference proteome</keyword>
<dbReference type="Proteomes" id="UP001551695">
    <property type="component" value="Unassembled WGS sequence"/>
</dbReference>
<evidence type="ECO:0000313" key="1">
    <source>
        <dbReference type="EMBL" id="MEV0708047.1"/>
    </source>
</evidence>